<dbReference type="InterPro" id="IPR003970">
    <property type="entry name" value="K_chnl_volt-dep_Kv8.1"/>
</dbReference>
<evidence type="ECO:0000256" key="2">
    <source>
        <dbReference type="ARBA" id="ARBA00009030"/>
    </source>
</evidence>
<keyword evidence="4" id="KW-0813">Transport</keyword>
<dbReference type="SUPFAM" id="SSF54695">
    <property type="entry name" value="POZ domain"/>
    <property type="match status" value="1"/>
</dbReference>
<dbReference type="InterPro" id="IPR028325">
    <property type="entry name" value="VG_K_chnl"/>
</dbReference>
<dbReference type="GO" id="GO:0001508">
    <property type="term" value="P:action potential"/>
    <property type="evidence" value="ECO:0007669"/>
    <property type="project" value="TreeGrafter"/>
</dbReference>
<keyword evidence="11 18" id="KW-1133">Transmembrane helix</keyword>
<comment type="function">
    <text evidence="15">Potassium channel subunit that does not form functional channels by itself. Modulates KCNB1 and KCNB2 channel activity by shifting the threshold for inactivation to more negative values and by slowing the rate of inactivation. Can down-regulate the channel activity of KCNB1, KCNB2, KCNC4 and KCND1, possibly by trapping them in intracellular membranes.</text>
</comment>
<evidence type="ECO:0000256" key="8">
    <source>
        <dbReference type="ARBA" id="ARBA00022826"/>
    </source>
</evidence>
<dbReference type="Gene3D" id="3.30.710.10">
    <property type="entry name" value="Potassium Channel Kv1.1, Chain A"/>
    <property type="match status" value="1"/>
</dbReference>
<name>A0A226DRU4_FOLCA</name>
<dbReference type="Proteomes" id="UP000198287">
    <property type="component" value="Unassembled WGS sequence"/>
</dbReference>
<feature type="transmembrane region" description="Helical" evidence="18">
    <location>
        <begin position="466"/>
        <end position="493"/>
    </location>
</feature>
<sequence>MFHSQLIMDRTPGEHDCLMPTNLSKGKTSEIVTPVGPNSNLAGIKQPHPPPYAGAPFNQTESNPVPGEIQSSMIQKPRRVILNVGGDRHEILWDNLARYPYTRLGQLGERYRSLGENRKVDYSSDDEILNLCDDYNLTANEYFWDRQPRTFPFILNLYRRGKLHFPEDLCVLEFDEDLQYWGIDELYLDSCCQIKFQQKKEQLIAEIKKDEEFLSSHKEEDFGKGMISGMRKYLWNMFEKSSTLPQKITGMLSIIIIVLSILTLSLSTVPELQVFKCKHDNESFCEDLLASDDNPSPGQHFILTDNEILETLEMVCIIWFTAEYLIRLFAAPSKRKFFCGVLNNIDLLAIAPFYVSLFLVQLDTPGRLVQVLRVIRILRIFKLARHSIGLQSLGFTLRHSYKGLGVLFLFLSIGVVIFSTLAYFAEREDNSEGFGSIPQTFYWAFITMSTVGYGDVTPKTTFGKVISVITGVCGIVVIALPIPIVVNNFGLFYEEQKRQEKSVKRQKALQELKDTENSNSWKGSYMKIRIVDPLGLDEKKGKIEEK</sequence>
<dbReference type="InterPro" id="IPR027359">
    <property type="entry name" value="Volt_channel_dom_sf"/>
</dbReference>
<evidence type="ECO:0000256" key="6">
    <source>
        <dbReference type="ARBA" id="ARBA00022538"/>
    </source>
</evidence>
<evidence type="ECO:0000256" key="18">
    <source>
        <dbReference type="SAM" id="Phobius"/>
    </source>
</evidence>
<dbReference type="OrthoDB" id="296522at2759"/>
<evidence type="ECO:0000256" key="4">
    <source>
        <dbReference type="ARBA" id="ARBA00022448"/>
    </source>
</evidence>
<dbReference type="Gene3D" id="1.10.287.70">
    <property type="match status" value="1"/>
</dbReference>
<evidence type="ECO:0000256" key="13">
    <source>
        <dbReference type="ARBA" id="ARBA00023136"/>
    </source>
</evidence>
<accession>A0A226DRU4</accession>
<feature type="domain" description="BTB" evidence="19">
    <location>
        <begin position="78"/>
        <end position="198"/>
    </location>
</feature>
<dbReference type="InterPro" id="IPR011333">
    <property type="entry name" value="SKP1/BTB/POZ_sf"/>
</dbReference>
<dbReference type="PANTHER" id="PTHR11537:SF254">
    <property type="entry name" value="POTASSIUM VOLTAGE-GATED CHANNEL PROTEIN SHAB"/>
    <property type="match status" value="1"/>
</dbReference>
<evidence type="ECO:0000256" key="15">
    <source>
        <dbReference type="ARBA" id="ARBA00024762"/>
    </source>
</evidence>
<keyword evidence="13 18" id="KW-0472">Membrane</keyword>
<evidence type="ECO:0000256" key="1">
    <source>
        <dbReference type="ARBA" id="ARBA00004651"/>
    </source>
</evidence>
<comment type="similarity">
    <text evidence="2">Belongs to the potassium channel family. V (TC 1.A.1.2) subfamily. Kv8.1/KCNV1 sub-subfamily.</text>
</comment>
<evidence type="ECO:0000256" key="9">
    <source>
        <dbReference type="ARBA" id="ARBA00022882"/>
    </source>
</evidence>
<evidence type="ECO:0000256" key="10">
    <source>
        <dbReference type="ARBA" id="ARBA00022958"/>
    </source>
</evidence>
<dbReference type="InterPro" id="IPR003131">
    <property type="entry name" value="T1-type_BTB"/>
</dbReference>
<evidence type="ECO:0000256" key="17">
    <source>
        <dbReference type="ARBA" id="ARBA00032563"/>
    </source>
</evidence>
<keyword evidence="14" id="KW-0407">Ion channel</keyword>
<comment type="subcellular location">
    <subcellularLocation>
        <location evidence="1">Cell membrane</location>
        <topology evidence="1">Multi-pass membrane protein</topology>
    </subcellularLocation>
</comment>
<keyword evidence="21" id="KW-1185">Reference proteome</keyword>
<evidence type="ECO:0000256" key="3">
    <source>
        <dbReference type="ARBA" id="ARBA00020321"/>
    </source>
</evidence>
<evidence type="ECO:0000313" key="21">
    <source>
        <dbReference type="Proteomes" id="UP000198287"/>
    </source>
</evidence>
<keyword evidence="12" id="KW-0406">Ion transport</keyword>
<feature type="transmembrane region" description="Helical" evidence="18">
    <location>
        <begin position="337"/>
        <end position="360"/>
    </location>
</feature>
<dbReference type="Pfam" id="PF00520">
    <property type="entry name" value="Ion_trans"/>
    <property type="match status" value="1"/>
</dbReference>
<dbReference type="SUPFAM" id="SSF81324">
    <property type="entry name" value="Voltage-gated potassium channels"/>
    <property type="match status" value="1"/>
</dbReference>
<keyword evidence="5" id="KW-1003">Cell membrane</keyword>
<keyword evidence="10" id="KW-0630">Potassium</keyword>
<dbReference type="EMBL" id="LNIX01000012">
    <property type="protein sequence ID" value="OXA47933.1"/>
    <property type="molecule type" value="Genomic_DNA"/>
</dbReference>
<organism evidence="20 21">
    <name type="scientific">Folsomia candida</name>
    <name type="common">Springtail</name>
    <dbReference type="NCBI Taxonomy" id="158441"/>
    <lineage>
        <taxon>Eukaryota</taxon>
        <taxon>Metazoa</taxon>
        <taxon>Ecdysozoa</taxon>
        <taxon>Arthropoda</taxon>
        <taxon>Hexapoda</taxon>
        <taxon>Collembola</taxon>
        <taxon>Entomobryomorpha</taxon>
        <taxon>Isotomoidea</taxon>
        <taxon>Isotomidae</taxon>
        <taxon>Proisotominae</taxon>
        <taxon>Folsomia</taxon>
    </lineage>
</organism>
<dbReference type="GO" id="GO:0008076">
    <property type="term" value="C:voltage-gated potassium channel complex"/>
    <property type="evidence" value="ECO:0007669"/>
    <property type="project" value="InterPro"/>
</dbReference>
<comment type="caution">
    <text evidence="20">The sequence shown here is derived from an EMBL/GenBank/DDBJ whole genome shotgun (WGS) entry which is preliminary data.</text>
</comment>
<evidence type="ECO:0000256" key="12">
    <source>
        <dbReference type="ARBA" id="ARBA00023065"/>
    </source>
</evidence>
<dbReference type="AlphaFoldDB" id="A0A226DRU4"/>
<dbReference type="PRINTS" id="PR01491">
    <property type="entry name" value="KVCHANNEL"/>
</dbReference>
<feature type="transmembrane region" description="Helical" evidence="18">
    <location>
        <begin position="248"/>
        <end position="266"/>
    </location>
</feature>
<dbReference type="GO" id="GO:0005251">
    <property type="term" value="F:delayed rectifier potassium channel activity"/>
    <property type="evidence" value="ECO:0007669"/>
    <property type="project" value="TreeGrafter"/>
</dbReference>
<evidence type="ECO:0000256" key="11">
    <source>
        <dbReference type="ARBA" id="ARBA00022989"/>
    </source>
</evidence>
<comment type="subunit">
    <text evidence="16">Heteromultimer with KCNB1 and KCNB2. Interacts with KCNC4 and KCND1.</text>
</comment>
<evidence type="ECO:0000256" key="14">
    <source>
        <dbReference type="ARBA" id="ARBA00023303"/>
    </source>
</evidence>
<evidence type="ECO:0000256" key="16">
    <source>
        <dbReference type="ARBA" id="ARBA00025980"/>
    </source>
</evidence>
<evidence type="ECO:0000313" key="20">
    <source>
        <dbReference type="EMBL" id="OXA47933.1"/>
    </source>
</evidence>
<dbReference type="Pfam" id="PF02214">
    <property type="entry name" value="BTB_2"/>
    <property type="match status" value="1"/>
</dbReference>
<reference evidence="20 21" key="1">
    <citation type="submission" date="2015-12" db="EMBL/GenBank/DDBJ databases">
        <title>The genome of Folsomia candida.</title>
        <authorList>
            <person name="Faddeeva A."/>
            <person name="Derks M.F."/>
            <person name="Anvar Y."/>
            <person name="Smit S."/>
            <person name="Van Straalen N."/>
            <person name="Roelofs D."/>
        </authorList>
    </citation>
    <scope>NUCLEOTIDE SEQUENCE [LARGE SCALE GENOMIC DNA]</scope>
    <source>
        <strain evidence="20 21">VU population</strain>
        <tissue evidence="20">Whole body</tissue>
    </source>
</reference>
<dbReference type="FunFam" id="1.10.287.70:FF:000005">
    <property type="entry name" value="potassium voltage-gated channel subfamily G member 1"/>
    <property type="match status" value="1"/>
</dbReference>
<feature type="transmembrane region" description="Helical" evidence="18">
    <location>
        <begin position="404"/>
        <end position="425"/>
    </location>
</feature>
<dbReference type="PANTHER" id="PTHR11537">
    <property type="entry name" value="VOLTAGE-GATED POTASSIUM CHANNEL"/>
    <property type="match status" value="1"/>
</dbReference>
<keyword evidence="9" id="KW-0851">Voltage-gated channel</keyword>
<dbReference type="InterPro" id="IPR005821">
    <property type="entry name" value="Ion_trans_dom"/>
</dbReference>
<keyword evidence="6" id="KW-0633">Potassium transport</keyword>
<evidence type="ECO:0000259" key="19">
    <source>
        <dbReference type="SMART" id="SM00225"/>
    </source>
</evidence>
<evidence type="ECO:0000256" key="7">
    <source>
        <dbReference type="ARBA" id="ARBA00022692"/>
    </source>
</evidence>
<feature type="transmembrane region" description="Helical" evidence="18">
    <location>
        <begin position="437"/>
        <end position="454"/>
    </location>
</feature>
<evidence type="ECO:0000256" key="5">
    <source>
        <dbReference type="ARBA" id="ARBA00022475"/>
    </source>
</evidence>
<protein>
    <recommendedName>
        <fullName evidence="3">Potassium voltage-gated channel subfamily V member 1</fullName>
    </recommendedName>
    <alternativeName>
        <fullName evidence="17">Voltage-gated potassium channel subunit Kv8.1</fullName>
    </alternativeName>
</protein>
<dbReference type="Gene3D" id="1.20.120.350">
    <property type="entry name" value="Voltage-gated potassium channels. Chain C"/>
    <property type="match status" value="1"/>
</dbReference>
<keyword evidence="7 18" id="KW-0812">Transmembrane</keyword>
<dbReference type="PRINTS" id="PR00169">
    <property type="entry name" value="KCHANNEL"/>
</dbReference>
<proteinExistence type="inferred from homology"/>
<keyword evidence="8" id="KW-0631">Potassium channel</keyword>
<dbReference type="STRING" id="158441.A0A226DRU4"/>
<dbReference type="InterPro" id="IPR000210">
    <property type="entry name" value="BTB/POZ_dom"/>
</dbReference>
<gene>
    <name evidence="20" type="ORF">Fcan01_17214</name>
</gene>
<dbReference type="PRINTS" id="PR01493">
    <property type="entry name" value="KV8CHANNEL"/>
</dbReference>
<dbReference type="InterPro" id="IPR003968">
    <property type="entry name" value="K_chnl_volt-dep_Kv"/>
</dbReference>
<dbReference type="SMART" id="SM00225">
    <property type="entry name" value="BTB"/>
    <property type="match status" value="1"/>
</dbReference>
<dbReference type="GO" id="GO:0051260">
    <property type="term" value="P:protein homooligomerization"/>
    <property type="evidence" value="ECO:0007669"/>
    <property type="project" value="InterPro"/>
</dbReference>